<comment type="caution">
    <text evidence="4">The sequence shown here is derived from an EMBL/GenBank/DDBJ whole genome shotgun (WGS) entry which is preliminary data.</text>
</comment>
<dbReference type="Pfam" id="PF22725">
    <property type="entry name" value="GFO_IDH_MocA_C3"/>
    <property type="match status" value="1"/>
</dbReference>
<evidence type="ECO:0000313" key="5">
    <source>
        <dbReference type="Proteomes" id="UP000824041"/>
    </source>
</evidence>
<dbReference type="SUPFAM" id="SSF51735">
    <property type="entry name" value="NAD(P)-binding Rossmann-fold domains"/>
    <property type="match status" value="1"/>
</dbReference>
<dbReference type="Proteomes" id="UP000824041">
    <property type="component" value="Unassembled WGS sequence"/>
</dbReference>
<dbReference type="Gene3D" id="3.30.360.10">
    <property type="entry name" value="Dihydrodipicolinate Reductase, domain 2"/>
    <property type="match status" value="1"/>
</dbReference>
<feature type="domain" description="Gfo/Idh/MocA-like oxidoreductase N-terminal" evidence="2">
    <location>
        <begin position="7"/>
        <end position="120"/>
    </location>
</feature>
<dbReference type="AlphaFoldDB" id="A0A9D2DVD3"/>
<dbReference type="GO" id="GO:0016491">
    <property type="term" value="F:oxidoreductase activity"/>
    <property type="evidence" value="ECO:0007669"/>
    <property type="project" value="UniProtKB-KW"/>
</dbReference>
<evidence type="ECO:0000259" key="3">
    <source>
        <dbReference type="Pfam" id="PF22725"/>
    </source>
</evidence>
<dbReference type="InterPro" id="IPR000683">
    <property type="entry name" value="Gfo/Idh/MocA-like_OxRdtase_N"/>
</dbReference>
<reference evidence="4" key="1">
    <citation type="journal article" date="2021" name="PeerJ">
        <title>Extensive microbial diversity within the chicken gut microbiome revealed by metagenomics and culture.</title>
        <authorList>
            <person name="Gilroy R."/>
            <person name="Ravi A."/>
            <person name="Getino M."/>
            <person name="Pursley I."/>
            <person name="Horton D.L."/>
            <person name="Alikhan N.F."/>
            <person name="Baker D."/>
            <person name="Gharbi K."/>
            <person name="Hall N."/>
            <person name="Watson M."/>
            <person name="Adriaenssens E.M."/>
            <person name="Foster-Nyarko E."/>
            <person name="Jarju S."/>
            <person name="Secka A."/>
            <person name="Antonio M."/>
            <person name="Oren A."/>
            <person name="Chaudhuri R.R."/>
            <person name="La Ragione R."/>
            <person name="Hildebrand F."/>
            <person name="Pallen M.J."/>
        </authorList>
    </citation>
    <scope>NUCLEOTIDE SEQUENCE</scope>
    <source>
        <strain evidence="4">14324</strain>
    </source>
</reference>
<evidence type="ECO:0000313" key="4">
    <source>
        <dbReference type="EMBL" id="HIZ23659.1"/>
    </source>
</evidence>
<dbReference type="GO" id="GO:0000166">
    <property type="term" value="F:nucleotide binding"/>
    <property type="evidence" value="ECO:0007669"/>
    <property type="project" value="InterPro"/>
</dbReference>
<name>A0A9D2DVD3_9FIRM</name>
<dbReference type="PANTHER" id="PTHR43818:SF11">
    <property type="entry name" value="BCDNA.GH03377"/>
    <property type="match status" value="1"/>
</dbReference>
<reference evidence="4" key="2">
    <citation type="submission" date="2021-04" db="EMBL/GenBank/DDBJ databases">
        <authorList>
            <person name="Gilroy R."/>
        </authorList>
    </citation>
    <scope>NUCLEOTIDE SEQUENCE</scope>
    <source>
        <strain evidence="4">14324</strain>
    </source>
</reference>
<dbReference type="EMBL" id="DXBU01000174">
    <property type="protein sequence ID" value="HIZ23659.1"/>
    <property type="molecule type" value="Genomic_DNA"/>
</dbReference>
<dbReference type="InterPro" id="IPR036291">
    <property type="entry name" value="NAD(P)-bd_dom_sf"/>
</dbReference>
<evidence type="ECO:0000256" key="1">
    <source>
        <dbReference type="ARBA" id="ARBA00023002"/>
    </source>
</evidence>
<keyword evidence="1" id="KW-0560">Oxidoreductase</keyword>
<dbReference type="Gene3D" id="3.40.50.720">
    <property type="entry name" value="NAD(P)-binding Rossmann-like Domain"/>
    <property type="match status" value="1"/>
</dbReference>
<dbReference type="InterPro" id="IPR055170">
    <property type="entry name" value="GFO_IDH_MocA-like_dom"/>
</dbReference>
<organism evidence="4 5">
    <name type="scientific">Candidatus Blautia faecigallinarum</name>
    <dbReference type="NCBI Taxonomy" id="2838488"/>
    <lineage>
        <taxon>Bacteria</taxon>
        <taxon>Bacillati</taxon>
        <taxon>Bacillota</taxon>
        <taxon>Clostridia</taxon>
        <taxon>Lachnospirales</taxon>
        <taxon>Lachnospiraceae</taxon>
        <taxon>Blautia</taxon>
    </lineage>
</organism>
<feature type="domain" description="GFO/IDH/MocA-like oxidoreductase" evidence="3">
    <location>
        <begin position="133"/>
        <end position="267"/>
    </location>
</feature>
<protein>
    <submittedName>
        <fullName evidence="4">Gfo/Idh/MocA family oxidoreductase</fullName>
    </submittedName>
</protein>
<evidence type="ECO:0000259" key="2">
    <source>
        <dbReference type="Pfam" id="PF01408"/>
    </source>
</evidence>
<sequence length="371" mass="40327">MEEKKMKTAVVGCGSISGIYLHNMIHNFRNLEVTACCARHMESAQKRGEEFGIRACTYEEILKDPQIELVVILTPAPAHYELILQALQAGKHVYTEKTMTLDYKSARELAELASQKGLYLGAAPDTFLGSSLQTAKRAIDQGLIGEVTSFTANANRNLDILAGAHQFLRMPGGGILYDYGVYYLTALVSLLGPVKTVSAAIKNRKPVRINAYEQSPDYGKEFAYPNESQVMAVLELENGVSGTFSLNGDSVAGDLSVFYVYGTKGILKLSDPNQFGGTVELFKGGSQPAETLNYDLPYSENSRGVGVSEMAAAALSGKKNRACKEMACHVLDVMEQMMKSSGTGRICEVGSSCERPETFTEGETLLEHVKL</sequence>
<dbReference type="SUPFAM" id="SSF55347">
    <property type="entry name" value="Glyceraldehyde-3-phosphate dehydrogenase-like, C-terminal domain"/>
    <property type="match status" value="1"/>
</dbReference>
<gene>
    <name evidence="4" type="ORF">IAA21_12870</name>
</gene>
<accession>A0A9D2DVD3</accession>
<proteinExistence type="predicted"/>
<dbReference type="InterPro" id="IPR050463">
    <property type="entry name" value="Gfo/Idh/MocA_oxidrdct_glycsds"/>
</dbReference>
<dbReference type="PANTHER" id="PTHR43818">
    <property type="entry name" value="BCDNA.GH03377"/>
    <property type="match status" value="1"/>
</dbReference>
<dbReference type="Pfam" id="PF01408">
    <property type="entry name" value="GFO_IDH_MocA"/>
    <property type="match status" value="1"/>
</dbReference>